<dbReference type="SMART" id="SM00120">
    <property type="entry name" value="HX"/>
    <property type="match status" value="10"/>
</dbReference>
<evidence type="ECO:0000256" key="8">
    <source>
        <dbReference type="SAM" id="SignalP"/>
    </source>
</evidence>
<dbReference type="PANTHER" id="PTHR22917">
    <property type="entry name" value="HEMOPEXIN DOMAIN-CONTAINING PROTEIN"/>
    <property type="match status" value="1"/>
</dbReference>
<dbReference type="GO" id="GO:0005615">
    <property type="term" value="C:extracellular space"/>
    <property type="evidence" value="ECO:0007669"/>
    <property type="project" value="TreeGrafter"/>
</dbReference>
<feature type="repeat" description="Hemopexin" evidence="6">
    <location>
        <begin position="150"/>
        <end position="199"/>
    </location>
</feature>
<dbReference type="RefSeq" id="XP_030200104.1">
    <property type="nucleotide sequence ID" value="XM_030344244.1"/>
</dbReference>
<feature type="region of interest" description="Disordered" evidence="7">
    <location>
        <begin position="36"/>
        <end position="67"/>
    </location>
</feature>
<feature type="repeat" description="Hemopexin" evidence="6">
    <location>
        <begin position="200"/>
        <end position="244"/>
    </location>
</feature>
<reference evidence="9" key="1">
    <citation type="submission" date="2025-08" db="UniProtKB">
        <authorList>
            <consortium name="Ensembl"/>
        </authorList>
    </citation>
    <scope>IDENTIFICATION</scope>
</reference>
<keyword evidence="2" id="KW-0964">Secreted</keyword>
<keyword evidence="3 8" id="KW-0732">Signal</keyword>
<feature type="repeat" description="Hemopexin" evidence="6">
    <location>
        <begin position="515"/>
        <end position="561"/>
    </location>
</feature>
<evidence type="ECO:0000256" key="5">
    <source>
        <dbReference type="ARBA" id="ARBA00023180"/>
    </source>
</evidence>
<feature type="chain" id="PRO_5045786203" evidence="8">
    <location>
        <begin position="21"/>
        <end position="765"/>
    </location>
</feature>
<organism evidence="9 10">
    <name type="scientific">Gadus morhua</name>
    <name type="common">Atlantic cod</name>
    <dbReference type="NCBI Taxonomy" id="8049"/>
    <lineage>
        <taxon>Eukaryota</taxon>
        <taxon>Metazoa</taxon>
        <taxon>Chordata</taxon>
        <taxon>Craniata</taxon>
        <taxon>Vertebrata</taxon>
        <taxon>Euteleostomi</taxon>
        <taxon>Actinopterygii</taxon>
        <taxon>Neopterygii</taxon>
        <taxon>Teleostei</taxon>
        <taxon>Neoteleostei</taxon>
        <taxon>Acanthomorphata</taxon>
        <taxon>Zeiogadaria</taxon>
        <taxon>Gadariae</taxon>
        <taxon>Gadiformes</taxon>
        <taxon>Gadoidei</taxon>
        <taxon>Gadidae</taxon>
        <taxon>Gadus</taxon>
    </lineage>
</organism>
<dbReference type="SUPFAM" id="SSF50923">
    <property type="entry name" value="Hemopexin-like domain"/>
    <property type="match status" value="3"/>
</dbReference>
<dbReference type="InterPro" id="IPR036375">
    <property type="entry name" value="Hemopexin-like_dom_sf"/>
</dbReference>
<evidence type="ECO:0000313" key="10">
    <source>
        <dbReference type="Proteomes" id="UP000694546"/>
    </source>
</evidence>
<dbReference type="GeneTree" id="ENSGT00940000166972"/>
<feature type="repeat" description="Hemopexin" evidence="6">
    <location>
        <begin position="245"/>
        <end position="291"/>
    </location>
</feature>
<name>A0A8C5FC98_GADMO</name>
<dbReference type="Gene3D" id="2.110.10.10">
    <property type="entry name" value="Hemopexin-like domain"/>
    <property type="match status" value="3"/>
</dbReference>
<feature type="repeat" description="Hemopexin" evidence="6">
    <location>
        <begin position="470"/>
        <end position="514"/>
    </location>
</feature>
<comment type="subcellular location">
    <subcellularLocation>
        <location evidence="1">Secreted</location>
    </subcellularLocation>
</comment>
<evidence type="ECO:0000256" key="3">
    <source>
        <dbReference type="ARBA" id="ARBA00022729"/>
    </source>
</evidence>
<evidence type="ECO:0000256" key="2">
    <source>
        <dbReference type="ARBA" id="ARBA00022525"/>
    </source>
</evidence>
<evidence type="ECO:0000256" key="1">
    <source>
        <dbReference type="ARBA" id="ARBA00004613"/>
    </source>
</evidence>
<proteinExistence type="predicted"/>
<evidence type="ECO:0000256" key="4">
    <source>
        <dbReference type="ARBA" id="ARBA00022737"/>
    </source>
</evidence>
<dbReference type="OrthoDB" id="8953614at2759"/>
<dbReference type="GeneID" id="115533645"/>
<dbReference type="Ensembl" id="ENSGMOT00000060667.1">
    <property type="protein sequence ID" value="ENSGMOP00000026120.1"/>
    <property type="gene ID" value="ENSGMOG00000030432.1"/>
</dbReference>
<protein>
    <submittedName>
        <fullName evidence="9">Hemopexin-like</fullName>
    </submittedName>
</protein>
<dbReference type="PROSITE" id="PS51642">
    <property type="entry name" value="HEMOPEXIN_2"/>
    <property type="match status" value="6"/>
</dbReference>
<evidence type="ECO:0000256" key="7">
    <source>
        <dbReference type="SAM" id="MobiDB-lite"/>
    </source>
</evidence>
<dbReference type="PANTHER" id="PTHR22917:SF9">
    <property type="entry name" value="HEMOPEXIN"/>
    <property type="match status" value="1"/>
</dbReference>
<dbReference type="InterPro" id="IPR018487">
    <property type="entry name" value="Hemopexin-like_repeat"/>
</dbReference>
<dbReference type="InterPro" id="IPR000585">
    <property type="entry name" value="Hemopexin-like_dom"/>
</dbReference>
<evidence type="ECO:0000256" key="6">
    <source>
        <dbReference type="PROSITE-ProRule" id="PRU01011"/>
    </source>
</evidence>
<accession>A0A8C5FC98</accession>
<feature type="repeat" description="Hemopexin" evidence="6">
    <location>
        <begin position="420"/>
        <end position="469"/>
    </location>
</feature>
<reference evidence="9" key="2">
    <citation type="submission" date="2025-09" db="UniProtKB">
        <authorList>
            <consortium name="Ensembl"/>
        </authorList>
    </citation>
    <scope>IDENTIFICATION</scope>
</reference>
<dbReference type="Proteomes" id="UP000694546">
    <property type="component" value="Chromosome 20"/>
</dbReference>
<keyword evidence="10" id="KW-1185">Reference proteome</keyword>
<keyword evidence="5" id="KW-0325">Glycoprotein</keyword>
<evidence type="ECO:0000313" key="9">
    <source>
        <dbReference type="Ensembl" id="ENSGMOP00000026120.1"/>
    </source>
</evidence>
<dbReference type="InterPro" id="IPR051298">
    <property type="entry name" value="Heme_transport/Cell_adhesion"/>
</dbReference>
<keyword evidence="4" id="KW-0677">Repeat</keyword>
<feature type="region of interest" description="Disordered" evidence="7">
    <location>
        <begin position="305"/>
        <end position="339"/>
    </location>
</feature>
<dbReference type="AlphaFoldDB" id="A0A8C5FC98"/>
<sequence>MNTMLIHCLFLGLALALSHSAPPNLDMMMADMGHDHSHDGHDHAHDGHDHAHDGHDHASEGHAHVHDGQDHVHGVTGHDHVHDGHVHHHADHEHVAQIDRCEAVEFDAIVPDASGVPLFFKGDFMWRGFQGPSELINGSYKELIEQHAELGKINAALSMIAADSDKHVFFLLNDKVFSYHDQTLEAGNPKAFSEVFPGIPNHVDAAVECPKGECVRDTVIFFKGCEVFHYETQTKMVKSSHWTHMPNCTSALRWQNNYYCFHGNQFTKFHPVTGSVTGTYPKDARDYFMKCPPNLDMMMADMGHDHSHDGHDHAHDGHDHAHDGHDHASQGHAHVHDGQDHVHGVTGHDHVHDGHVHHHADHEHVAQIDRCEAVEFDAIVPDASGVPLFFKGDFMWRGFHGPSELINGSYKELIEQHAELGKINAALSMIAEDSDKHVFFLLNDKVFSYHDQTLEAGNPKAFSEVFPGIPKHVDAAVECPKGECVRDTVIFFKGCEVFHYETQTKKVKSSHWTHMPNCTSALRWQNNYYCFHGNQFTKFHPVTGSVTGTYPKDARDYFMKCPNFGLLSNHTERERCSHVPLDAIASDGLERAVAFRGNYFLREDETHRDGWHASLVSEAFKEVQSDAEAVFSHARLLYIVKDNKVFAYKSGEQYQLVEGYPKTLQEELGMEGPLDATFVCGDYSILHVIKGQQMFDIELSVSPRAVVHEARLPFPKVDGAMCGPNGIRVFVGAEYFEYKTPKLLAYSRMRPQAHKITLEMFGCDH</sequence>
<gene>
    <name evidence="9" type="primary">LOC115533645</name>
</gene>
<feature type="signal peptide" evidence="8">
    <location>
        <begin position="1"/>
        <end position="20"/>
    </location>
</feature>
<dbReference type="CDD" id="cd00094">
    <property type="entry name" value="HX"/>
    <property type="match status" value="2"/>
</dbReference>